<dbReference type="PANTHER" id="PTHR30204:SF97">
    <property type="entry name" value="MERR FAMILY REGULATORY PROTEIN"/>
    <property type="match status" value="1"/>
</dbReference>
<dbReference type="Gene3D" id="1.10.1660.10">
    <property type="match status" value="1"/>
</dbReference>
<dbReference type="InterPro" id="IPR000551">
    <property type="entry name" value="MerR-type_HTH_dom"/>
</dbReference>
<dbReference type="PROSITE" id="PS50937">
    <property type="entry name" value="HTH_MERR_2"/>
    <property type="match status" value="1"/>
</dbReference>
<proteinExistence type="predicted"/>
<dbReference type="CDD" id="cd01107">
    <property type="entry name" value="HTH_BmrR"/>
    <property type="match status" value="1"/>
</dbReference>
<dbReference type="Proteomes" id="UP000502706">
    <property type="component" value="Chromosome"/>
</dbReference>
<dbReference type="Pfam" id="PF13411">
    <property type="entry name" value="MerR_1"/>
    <property type="match status" value="1"/>
</dbReference>
<dbReference type="InterPro" id="IPR011256">
    <property type="entry name" value="Reg_factor_effector_dom_sf"/>
</dbReference>
<dbReference type="InterPro" id="IPR010499">
    <property type="entry name" value="AraC_E-bd"/>
</dbReference>
<dbReference type="InterPro" id="IPR029442">
    <property type="entry name" value="GyrI-like"/>
</dbReference>
<dbReference type="EMBL" id="CP045121">
    <property type="protein sequence ID" value="QIN77319.1"/>
    <property type="molecule type" value="Genomic_DNA"/>
</dbReference>
<dbReference type="GO" id="GO:0003677">
    <property type="term" value="F:DNA binding"/>
    <property type="evidence" value="ECO:0007669"/>
    <property type="project" value="UniProtKB-KW"/>
</dbReference>
<dbReference type="KEGG" id="rmar:GBA65_00975"/>
<dbReference type="GO" id="GO:0003700">
    <property type="term" value="F:DNA-binding transcription factor activity"/>
    <property type="evidence" value="ECO:0007669"/>
    <property type="project" value="InterPro"/>
</dbReference>
<protein>
    <submittedName>
        <fullName evidence="3">MerR family transcriptional regulator</fullName>
    </submittedName>
</protein>
<gene>
    <name evidence="3" type="ORF">GBA65_00975</name>
</gene>
<evidence type="ECO:0000259" key="2">
    <source>
        <dbReference type="PROSITE" id="PS50937"/>
    </source>
</evidence>
<evidence type="ECO:0000313" key="4">
    <source>
        <dbReference type="Proteomes" id="UP000502706"/>
    </source>
</evidence>
<dbReference type="SMART" id="SM00422">
    <property type="entry name" value="HTH_MERR"/>
    <property type="match status" value="1"/>
</dbReference>
<dbReference type="Gene3D" id="3.20.80.10">
    <property type="entry name" value="Regulatory factor, effector binding domain"/>
    <property type="match status" value="1"/>
</dbReference>
<evidence type="ECO:0000256" key="1">
    <source>
        <dbReference type="ARBA" id="ARBA00023125"/>
    </source>
</evidence>
<sequence>MQRRVRHTEWLAAGRWLVFKIGDFSQLGQVSVRTLHHYDERGLLKPARIDDWTGYRFYSVEQLPRLNRILALKDLGFSLDQISQVLADEVPAEKLRGMLMLKQAEIERQLTEGRTRLMRVEARLKQIEREGRPSPYEVVLKKTAPRTVASTRATVPTLDDMPACRCDLYDELYDGLERLRIQPKDPEYALYHAVEYLDRDIDMEAAVAVDTSPETPPGADGLTFRELPAVPEMASVVHRGSAWEIPQAVTALFSWVGANGYAPAGPYRELHLYGRENELFRADPSNVGSVLVEIQLPVQGI</sequence>
<keyword evidence="1" id="KW-0238">DNA-binding</keyword>
<reference evidence="3 4" key="1">
    <citation type="submission" date="2019-10" db="EMBL/GenBank/DDBJ databases">
        <title>Rubrobacter sp nov SCSIO 52915 isolated from a deep-sea sediment in the South China Sea.</title>
        <authorList>
            <person name="Chen R.W."/>
        </authorList>
    </citation>
    <scope>NUCLEOTIDE SEQUENCE [LARGE SCALE GENOMIC DNA]</scope>
    <source>
        <strain evidence="3 4">SCSIO 52915</strain>
    </source>
</reference>
<dbReference type="AlphaFoldDB" id="A0A6G8PS62"/>
<evidence type="ECO:0000313" key="3">
    <source>
        <dbReference type="EMBL" id="QIN77319.1"/>
    </source>
</evidence>
<name>A0A6G8PS62_9ACTN</name>
<organism evidence="3 4">
    <name type="scientific">Rubrobacter marinus</name>
    <dbReference type="NCBI Taxonomy" id="2653852"/>
    <lineage>
        <taxon>Bacteria</taxon>
        <taxon>Bacillati</taxon>
        <taxon>Actinomycetota</taxon>
        <taxon>Rubrobacteria</taxon>
        <taxon>Rubrobacterales</taxon>
        <taxon>Rubrobacteraceae</taxon>
        <taxon>Rubrobacter</taxon>
    </lineage>
</organism>
<dbReference type="PANTHER" id="PTHR30204">
    <property type="entry name" value="REDOX-CYCLING DRUG-SENSING TRANSCRIPTIONAL ACTIVATOR SOXR"/>
    <property type="match status" value="1"/>
</dbReference>
<accession>A0A6G8PS62</accession>
<dbReference type="InterPro" id="IPR047057">
    <property type="entry name" value="MerR_fam"/>
</dbReference>
<dbReference type="SUPFAM" id="SSF55136">
    <property type="entry name" value="Probable bacterial effector-binding domain"/>
    <property type="match status" value="1"/>
</dbReference>
<dbReference type="SUPFAM" id="SSF46955">
    <property type="entry name" value="Putative DNA-binding domain"/>
    <property type="match status" value="1"/>
</dbReference>
<dbReference type="Pfam" id="PF06445">
    <property type="entry name" value="GyrI-like"/>
    <property type="match status" value="1"/>
</dbReference>
<dbReference type="InterPro" id="IPR009061">
    <property type="entry name" value="DNA-bd_dom_put_sf"/>
</dbReference>
<feature type="domain" description="HTH merR-type" evidence="2">
    <location>
        <begin position="18"/>
        <end position="88"/>
    </location>
</feature>
<dbReference type="SMART" id="SM00871">
    <property type="entry name" value="AraC_E_bind"/>
    <property type="match status" value="1"/>
</dbReference>
<keyword evidence="4" id="KW-1185">Reference proteome</keyword>